<sequence length="106" mass="11609">MIDDTFNVKKLGSLLKNARRVQENLEKTQSEIGALQITGESGGGMVRIVVNGERLVRKVHIDSTLLTDGDMLQDLIAAAMNNAMQKAEAEINEKIQSSLNNELNAE</sequence>
<protein>
    <recommendedName>
        <fullName evidence="2">Nucleoid-associated protein NQX30_06745</fullName>
    </recommendedName>
</protein>
<dbReference type="Pfam" id="PF02575">
    <property type="entry name" value="YbaB_DNA_bd"/>
    <property type="match status" value="1"/>
</dbReference>
<comment type="function">
    <text evidence="2">Binds to DNA and alters its conformation. May be involved in regulation of gene expression, nucleoid organization and DNA protection.</text>
</comment>
<comment type="subcellular location">
    <subcellularLocation>
        <location evidence="2">Cytoplasm</location>
        <location evidence="2">Nucleoid</location>
    </subcellularLocation>
</comment>
<comment type="similarity">
    <text evidence="2">Belongs to the YbaB/EbfC family.</text>
</comment>
<dbReference type="PIRSF" id="PIRSF004555">
    <property type="entry name" value="UCP004555"/>
    <property type="match status" value="1"/>
</dbReference>
<gene>
    <name evidence="4" type="ORF">NQX30_06745</name>
</gene>
<evidence type="ECO:0000256" key="2">
    <source>
        <dbReference type="HAMAP-Rule" id="MF_00274"/>
    </source>
</evidence>
<name>A0ABT7QMX3_9GAMM</name>
<dbReference type="Gene3D" id="3.30.1310.10">
    <property type="entry name" value="Nucleoid-associated protein YbaB-like domain"/>
    <property type="match status" value="1"/>
</dbReference>
<evidence type="ECO:0000313" key="4">
    <source>
        <dbReference type="EMBL" id="MDM5148059.1"/>
    </source>
</evidence>
<comment type="subunit">
    <text evidence="2">Homodimer.</text>
</comment>
<dbReference type="HAMAP" id="MF_00274">
    <property type="entry name" value="DNA_YbaB_EbfC"/>
    <property type="match status" value="1"/>
</dbReference>
<evidence type="ECO:0000256" key="3">
    <source>
        <dbReference type="SAM" id="Coils"/>
    </source>
</evidence>
<dbReference type="InterPro" id="IPR036894">
    <property type="entry name" value="YbaB-like_sf"/>
</dbReference>
<keyword evidence="5" id="KW-1185">Reference proteome</keyword>
<reference evidence="4" key="2">
    <citation type="journal article" date="2023" name="Microbiome">
        <title>Synthase-selected sorting approach identifies a beta-lactone synthase in a nudibranch symbiotic bacterium.</title>
        <authorList>
            <person name="Dzunkova M."/>
            <person name="La Clair J.J."/>
            <person name="Tyml T."/>
            <person name="Doud D."/>
            <person name="Schulz F."/>
            <person name="Piquer-Esteban S."/>
            <person name="Porcel Sanchis D."/>
            <person name="Osborn A."/>
            <person name="Robinson D."/>
            <person name="Louie K.B."/>
            <person name="Bowen B.P."/>
            <person name="Bowers R.M."/>
            <person name="Lee J."/>
            <person name="Arnau V."/>
            <person name="Diaz-Villanueva W."/>
            <person name="Stepanauskas R."/>
            <person name="Gosliner T."/>
            <person name="Date S.V."/>
            <person name="Northen T.R."/>
            <person name="Cheng J.F."/>
            <person name="Burkart M.D."/>
            <person name="Woyke T."/>
        </authorList>
    </citation>
    <scope>NUCLEOTIDE SEQUENCE</scope>
    <source>
        <strain evidence="4">Df01</strain>
    </source>
</reference>
<dbReference type="EMBL" id="JANQAO010000003">
    <property type="protein sequence ID" value="MDM5148059.1"/>
    <property type="molecule type" value="Genomic_DNA"/>
</dbReference>
<dbReference type="NCBIfam" id="TIGR00103">
    <property type="entry name" value="DNA_YbaB_EbfC"/>
    <property type="match status" value="1"/>
</dbReference>
<comment type="caution">
    <text evidence="4">The sequence shown here is derived from an EMBL/GenBank/DDBJ whole genome shotgun (WGS) entry which is preliminary data.</text>
</comment>
<keyword evidence="1 2" id="KW-0238">DNA-binding</keyword>
<dbReference type="Proteomes" id="UP001168167">
    <property type="component" value="Unassembled WGS sequence"/>
</dbReference>
<dbReference type="InterPro" id="IPR004401">
    <property type="entry name" value="YbaB/EbfC"/>
</dbReference>
<proteinExistence type="inferred from homology"/>
<evidence type="ECO:0000256" key="1">
    <source>
        <dbReference type="ARBA" id="ARBA00023125"/>
    </source>
</evidence>
<evidence type="ECO:0000313" key="5">
    <source>
        <dbReference type="Proteomes" id="UP001168167"/>
    </source>
</evidence>
<dbReference type="PANTHER" id="PTHR33449:SF1">
    <property type="entry name" value="NUCLEOID-ASSOCIATED PROTEIN YBAB"/>
    <property type="match status" value="1"/>
</dbReference>
<dbReference type="PANTHER" id="PTHR33449">
    <property type="entry name" value="NUCLEOID-ASSOCIATED PROTEIN YBAB"/>
    <property type="match status" value="1"/>
</dbReference>
<dbReference type="SUPFAM" id="SSF82607">
    <property type="entry name" value="YbaB-like"/>
    <property type="match status" value="1"/>
</dbReference>
<feature type="coiled-coil region" evidence="3">
    <location>
        <begin position="8"/>
        <end position="38"/>
    </location>
</feature>
<organism evidence="4 5">
    <name type="scientific">Candidatus Doriopsillibacter californiensis</name>
    <dbReference type="NCBI Taxonomy" id="2970740"/>
    <lineage>
        <taxon>Bacteria</taxon>
        <taxon>Pseudomonadati</taxon>
        <taxon>Pseudomonadota</taxon>
        <taxon>Gammaproteobacteria</taxon>
        <taxon>Candidatus Tethybacterales</taxon>
        <taxon>Candidatus Persebacteraceae</taxon>
        <taxon>Candidatus Doriopsillibacter</taxon>
    </lineage>
</organism>
<keyword evidence="2" id="KW-0963">Cytoplasm</keyword>
<accession>A0ABT7QMX3</accession>
<reference evidence="4" key="1">
    <citation type="submission" date="2022-08" db="EMBL/GenBank/DDBJ databases">
        <authorList>
            <person name="Dzunkova M."/>
            <person name="La Clair J."/>
            <person name="Tyml T."/>
            <person name="Doud D."/>
            <person name="Schulz F."/>
            <person name="Piquer S."/>
            <person name="Porcel Sanchis D."/>
            <person name="Osborn A."/>
            <person name="Robinson D."/>
            <person name="Louie K.B."/>
            <person name="Bowen B.P."/>
            <person name="Bowers R."/>
            <person name="Lee J."/>
            <person name="Arnau Llombart V."/>
            <person name="Diaz Villanueva W."/>
            <person name="Gosliner T."/>
            <person name="Northen T."/>
            <person name="Cheng J.-F."/>
            <person name="Burkart M.D."/>
            <person name="Woyke T."/>
        </authorList>
    </citation>
    <scope>NUCLEOTIDE SEQUENCE</scope>
    <source>
        <strain evidence="4">Df01</strain>
    </source>
</reference>
<keyword evidence="3" id="KW-0175">Coiled coil</keyword>